<dbReference type="PANTHER" id="PTHR47197:SF3">
    <property type="entry name" value="DIHYDRO-HEME D1 DEHYDROGENASE"/>
    <property type="match status" value="1"/>
</dbReference>
<name>A0ABW1ZJS6_9DEIO</name>
<organism evidence="2 3">
    <name type="scientific">Deinococcus multiflagellatus</name>
    <dbReference type="NCBI Taxonomy" id="1656887"/>
    <lineage>
        <taxon>Bacteria</taxon>
        <taxon>Thermotogati</taxon>
        <taxon>Deinococcota</taxon>
        <taxon>Deinococci</taxon>
        <taxon>Deinococcales</taxon>
        <taxon>Deinococcaceae</taxon>
        <taxon>Deinococcus</taxon>
    </lineage>
</organism>
<keyword evidence="3" id="KW-1185">Reference proteome</keyword>
<dbReference type="SUPFAM" id="SSF82171">
    <property type="entry name" value="DPP6 N-terminal domain-like"/>
    <property type="match status" value="1"/>
</dbReference>
<dbReference type="InterPro" id="IPR051200">
    <property type="entry name" value="Host-pathogen_enzymatic-act"/>
</dbReference>
<accession>A0ABW1ZJS6</accession>
<dbReference type="InterPro" id="IPR015943">
    <property type="entry name" value="WD40/YVTN_repeat-like_dom_sf"/>
</dbReference>
<dbReference type="EMBL" id="JBHSWB010000001">
    <property type="protein sequence ID" value="MFC6661179.1"/>
    <property type="molecule type" value="Genomic_DNA"/>
</dbReference>
<keyword evidence="1" id="KW-0732">Signal</keyword>
<gene>
    <name evidence="2" type="ORF">ACFP90_13135</name>
</gene>
<feature type="chain" id="PRO_5046478873" evidence="1">
    <location>
        <begin position="24"/>
        <end position="596"/>
    </location>
</feature>
<proteinExistence type="predicted"/>
<sequence>MTKLPSAMARLLGAALLLGSASALTLSDPKVYTVPGADTRVAAFLPGGQVAVNADNGVLILDQNLKTVRSWYTLQNDVTGLVASPNGARLAAMTRSRWAVWDVASGREVRSGPSSYDTRLGFDAQGDLLLQDDGTLYRVSVATGQRQEVLGGGDLYDVAVSPDGTLLVALYEDRAELVRLSSGEVLAKVDVAGEAYEVAATFVPGAEAAVVRLDEQAVILRAGQAAAEVEGGEDLSTGGSVVFLNPQQFVYAQYGEGQLYDAVSGEAVGDPLEFGASGPLAAGPDGTVLALGRTVGRLSTADLSAPPRPQVTLPSSNALLGAFVGGAAHAGVSEFINLKTGTALNVGQTSRLSNAEAMGDSVWTLNGLSVNVYRAGKVTRVATLDEDAEYETLHASPSGQFAAVSGYYGAALLDGRSGKVLGKVTETQLKLEDIHDALPTLDGKGLIIIPHEGDLFRYDLGTKKRTPVFKLPADAEAYELQQSPGGTLAVVYGTEDDDRVALVKPGATAAFKTLVFGRAVRALRFSPDGKLLAVLTGDAQNALQIYDTATGALLTRTGTFSLRTSLLVWSADGRELLVGSGLLGQSGSATVYTVKK</sequence>
<dbReference type="RefSeq" id="WP_224607225.1">
    <property type="nucleotide sequence ID" value="NZ_JAIQXV010000005.1"/>
</dbReference>
<dbReference type="Proteomes" id="UP001596317">
    <property type="component" value="Unassembled WGS sequence"/>
</dbReference>
<reference evidence="3" key="1">
    <citation type="journal article" date="2019" name="Int. J. Syst. Evol. Microbiol.">
        <title>The Global Catalogue of Microorganisms (GCM) 10K type strain sequencing project: providing services to taxonomists for standard genome sequencing and annotation.</title>
        <authorList>
            <consortium name="The Broad Institute Genomics Platform"/>
            <consortium name="The Broad Institute Genome Sequencing Center for Infectious Disease"/>
            <person name="Wu L."/>
            <person name="Ma J."/>
        </authorList>
    </citation>
    <scope>NUCLEOTIDE SEQUENCE [LARGE SCALE GENOMIC DNA]</scope>
    <source>
        <strain evidence="3">CCUG 63830</strain>
    </source>
</reference>
<protein>
    <submittedName>
        <fullName evidence="2">WD40 repeat domain-containing protein</fullName>
    </submittedName>
</protein>
<comment type="caution">
    <text evidence="2">The sequence shown here is derived from an EMBL/GenBank/DDBJ whole genome shotgun (WGS) entry which is preliminary data.</text>
</comment>
<dbReference type="Gene3D" id="2.130.10.10">
    <property type="entry name" value="YVTN repeat-like/Quinoprotein amine dehydrogenase"/>
    <property type="match status" value="2"/>
</dbReference>
<evidence type="ECO:0000313" key="2">
    <source>
        <dbReference type="EMBL" id="MFC6661179.1"/>
    </source>
</evidence>
<evidence type="ECO:0000313" key="3">
    <source>
        <dbReference type="Proteomes" id="UP001596317"/>
    </source>
</evidence>
<feature type="signal peptide" evidence="1">
    <location>
        <begin position="1"/>
        <end position="23"/>
    </location>
</feature>
<evidence type="ECO:0000256" key="1">
    <source>
        <dbReference type="SAM" id="SignalP"/>
    </source>
</evidence>
<dbReference type="PANTHER" id="PTHR47197">
    <property type="entry name" value="PROTEIN NIRF"/>
    <property type="match status" value="1"/>
</dbReference>